<protein>
    <submittedName>
        <fullName evidence="2">Uncharacterized protein</fullName>
    </submittedName>
</protein>
<feature type="region of interest" description="Disordered" evidence="1">
    <location>
        <begin position="1"/>
        <end position="42"/>
    </location>
</feature>
<accession>A0A225E3Q0</accession>
<evidence type="ECO:0000313" key="2">
    <source>
        <dbReference type="EMBL" id="OWK43315.1"/>
    </source>
</evidence>
<comment type="caution">
    <text evidence="2">The sequence shown here is derived from an EMBL/GenBank/DDBJ whole genome shotgun (WGS) entry which is preliminary data.</text>
</comment>
<evidence type="ECO:0000256" key="1">
    <source>
        <dbReference type="SAM" id="MobiDB-lite"/>
    </source>
</evidence>
<dbReference type="EMBL" id="NIDE01000004">
    <property type="protein sequence ID" value="OWK43315.1"/>
    <property type="molecule type" value="Genomic_DNA"/>
</dbReference>
<evidence type="ECO:0000313" key="3">
    <source>
        <dbReference type="Proteomes" id="UP000214646"/>
    </source>
</evidence>
<dbReference type="Proteomes" id="UP000214646">
    <property type="component" value="Unassembled WGS sequence"/>
</dbReference>
<sequence>MINPSEVPTDVNGSPLPVPEKEPVPAKCPVMSTSPEPSTAVP</sequence>
<proteinExistence type="predicted"/>
<reference evidence="3" key="1">
    <citation type="submission" date="2017-06" db="EMBL/GenBank/DDBJ databases">
        <title>Genome analysis of Fimbriiglobus ruber SP5, the first member of the order Planctomycetales with confirmed chitinolytic capability.</title>
        <authorList>
            <person name="Ravin N.V."/>
            <person name="Rakitin A.L."/>
            <person name="Ivanova A.A."/>
            <person name="Beletsky A.V."/>
            <person name="Kulichevskaya I.S."/>
            <person name="Mardanov A.V."/>
            <person name="Dedysh S.N."/>
        </authorList>
    </citation>
    <scope>NUCLEOTIDE SEQUENCE [LARGE SCALE GENOMIC DNA]</scope>
    <source>
        <strain evidence="3">SP5</strain>
    </source>
</reference>
<name>A0A225E3Q0_9BACT</name>
<feature type="compositionally biased region" description="Polar residues" evidence="1">
    <location>
        <begin position="31"/>
        <end position="42"/>
    </location>
</feature>
<dbReference type="AlphaFoldDB" id="A0A225E3Q0"/>
<organism evidence="2 3">
    <name type="scientific">Fimbriiglobus ruber</name>
    <dbReference type="NCBI Taxonomy" id="1908690"/>
    <lineage>
        <taxon>Bacteria</taxon>
        <taxon>Pseudomonadati</taxon>
        <taxon>Planctomycetota</taxon>
        <taxon>Planctomycetia</taxon>
        <taxon>Gemmatales</taxon>
        <taxon>Gemmataceae</taxon>
        <taxon>Fimbriiglobus</taxon>
    </lineage>
</organism>
<keyword evidence="3" id="KW-1185">Reference proteome</keyword>
<gene>
    <name evidence="2" type="ORF">FRUB_02914</name>
</gene>